<proteinExistence type="predicted"/>
<keyword evidence="4" id="KW-1185">Reference proteome</keyword>
<evidence type="ECO:0000313" key="3">
    <source>
        <dbReference type="EMBL" id="BAM07021.1"/>
    </source>
</evidence>
<sequence length="171" mass="19566">MQMGIQQGGKRKESLEALRGLASIIVVLWHSILGFHPEWVGIFQNSSINFRLPCKYYFVLMNGTGAVILFFVLSGFVLSRTALVNENKKNILINSIKRLPRLAVLTTIATLISWTFFYLNFYHFKEAGKITNSPWLSSFANSYTSGNPFLFSFWDALNQGLWKTFIIGDYY</sequence>
<dbReference type="Pfam" id="PF01757">
    <property type="entry name" value="Acyl_transf_3"/>
    <property type="match status" value="1"/>
</dbReference>
<dbReference type="EMBL" id="AP012342">
    <property type="protein sequence ID" value="BAM07021.1"/>
    <property type="molecule type" value="Genomic_DNA"/>
</dbReference>
<dbReference type="Proteomes" id="UP000007382">
    <property type="component" value="Chromosome"/>
</dbReference>
<accession>I0IP22</accession>
<gene>
    <name evidence="3" type="ordered locus">LFE_1338</name>
</gene>
<reference evidence="3 4" key="1">
    <citation type="journal article" date="2012" name="J. Bacteriol.">
        <title>Complete Genome Sequence of Leptospirillum ferrooxidans Strain C2-3, Isolated from a Fresh Volcanic Ash Deposit on the Island of Miyake, Japan.</title>
        <authorList>
            <person name="Fujimura R."/>
            <person name="Sato Y."/>
            <person name="Nishizawa T."/>
            <person name="Oshima K."/>
            <person name="Kim S.-W."/>
            <person name="Hattori M."/>
            <person name="Kamijo T."/>
            <person name="Ohta H."/>
        </authorList>
    </citation>
    <scope>NUCLEOTIDE SEQUENCE [LARGE SCALE GENOMIC DNA]</scope>
    <source>
        <strain evidence="3 4">C2-3</strain>
    </source>
</reference>
<feature type="transmembrane region" description="Helical" evidence="1">
    <location>
        <begin position="56"/>
        <end position="78"/>
    </location>
</feature>
<reference evidence="4" key="2">
    <citation type="submission" date="2012-03" db="EMBL/GenBank/DDBJ databases">
        <title>The complete genome sequence of the pioneer microbe on fresh volcanic deposit, Leptospirillum ferrooxidans strain C2-3.</title>
        <authorList>
            <person name="Fujimura R."/>
            <person name="Sato Y."/>
            <person name="Nishizawa T."/>
            <person name="Nanba K."/>
            <person name="Oshima K."/>
            <person name="Hattori M."/>
            <person name="Kamijo T."/>
            <person name="Ohta H."/>
        </authorList>
    </citation>
    <scope>NUCLEOTIDE SEQUENCE [LARGE SCALE GENOMIC DNA]</scope>
    <source>
        <strain evidence="4">C2-3</strain>
    </source>
</reference>
<evidence type="ECO:0000256" key="1">
    <source>
        <dbReference type="SAM" id="Phobius"/>
    </source>
</evidence>
<dbReference type="GO" id="GO:0016747">
    <property type="term" value="F:acyltransferase activity, transferring groups other than amino-acyl groups"/>
    <property type="evidence" value="ECO:0007669"/>
    <property type="project" value="InterPro"/>
</dbReference>
<organism evidence="3 4">
    <name type="scientific">Leptospirillum ferrooxidans (strain C2-3)</name>
    <dbReference type="NCBI Taxonomy" id="1162668"/>
    <lineage>
        <taxon>Bacteria</taxon>
        <taxon>Pseudomonadati</taxon>
        <taxon>Nitrospirota</taxon>
        <taxon>Nitrospiria</taxon>
        <taxon>Nitrospirales</taxon>
        <taxon>Nitrospiraceae</taxon>
        <taxon>Leptospirillum</taxon>
    </lineage>
</organism>
<dbReference type="InterPro" id="IPR002656">
    <property type="entry name" value="Acyl_transf_3_dom"/>
</dbReference>
<feature type="transmembrane region" description="Helical" evidence="1">
    <location>
        <begin position="20"/>
        <end position="36"/>
    </location>
</feature>
<evidence type="ECO:0000313" key="4">
    <source>
        <dbReference type="Proteomes" id="UP000007382"/>
    </source>
</evidence>
<keyword evidence="1" id="KW-0812">Transmembrane</keyword>
<dbReference type="AlphaFoldDB" id="I0IP22"/>
<evidence type="ECO:0000259" key="2">
    <source>
        <dbReference type="Pfam" id="PF01757"/>
    </source>
</evidence>
<dbReference type="KEGG" id="lfc:LFE_1338"/>
<dbReference type="RefSeq" id="WP_014449510.1">
    <property type="nucleotide sequence ID" value="NC_017094.1"/>
</dbReference>
<dbReference type="OrthoDB" id="9796461at2"/>
<keyword evidence="1" id="KW-0472">Membrane</keyword>
<dbReference type="HOGENOM" id="CLU_1561034_0_0_0"/>
<name>I0IP22_LEPFC</name>
<keyword evidence="1" id="KW-1133">Transmembrane helix</keyword>
<dbReference type="STRING" id="1162668.LFE_1338"/>
<feature type="domain" description="Acyltransferase 3" evidence="2">
    <location>
        <begin position="14"/>
        <end position="154"/>
    </location>
</feature>
<protein>
    <recommendedName>
        <fullName evidence="2">Acyltransferase 3 domain-containing protein</fullName>
    </recommendedName>
</protein>
<feature type="transmembrane region" description="Helical" evidence="1">
    <location>
        <begin position="99"/>
        <end position="119"/>
    </location>
</feature>
<dbReference type="eggNOG" id="COG1835">
    <property type="taxonomic scope" value="Bacteria"/>
</dbReference>